<protein>
    <submittedName>
        <fullName evidence="1">Uncharacterized protein</fullName>
    </submittedName>
</protein>
<dbReference type="EMBL" id="JAYMYQ010000002">
    <property type="protein sequence ID" value="KAK7351471.1"/>
    <property type="molecule type" value="Genomic_DNA"/>
</dbReference>
<evidence type="ECO:0000313" key="2">
    <source>
        <dbReference type="Proteomes" id="UP001367508"/>
    </source>
</evidence>
<comment type="caution">
    <text evidence="1">The sequence shown here is derived from an EMBL/GenBank/DDBJ whole genome shotgun (WGS) entry which is preliminary data.</text>
</comment>
<proteinExistence type="predicted"/>
<dbReference type="Proteomes" id="UP001367508">
    <property type="component" value="Unassembled WGS sequence"/>
</dbReference>
<evidence type="ECO:0000313" key="1">
    <source>
        <dbReference type="EMBL" id="KAK7351471.1"/>
    </source>
</evidence>
<keyword evidence="2" id="KW-1185">Reference proteome</keyword>
<accession>A0AAN9QY41</accession>
<reference evidence="1 2" key="1">
    <citation type="submission" date="2024-01" db="EMBL/GenBank/DDBJ databases">
        <title>The genomes of 5 underutilized Papilionoideae crops provide insights into root nodulation and disease resistanc.</title>
        <authorList>
            <person name="Jiang F."/>
        </authorList>
    </citation>
    <scope>NUCLEOTIDE SEQUENCE [LARGE SCALE GENOMIC DNA]</scope>
    <source>
        <strain evidence="1">LVBAO_FW01</strain>
        <tissue evidence="1">Leaves</tissue>
    </source>
</reference>
<sequence length="70" mass="7998">MHHWGEAVLIRTKILKSYVAVGRFLIGKSISLSFSDLLCCWGCVVPNRSCNFLLQFERRPFLQLLSSVDP</sequence>
<name>A0AAN9QY41_CANGL</name>
<organism evidence="1 2">
    <name type="scientific">Canavalia gladiata</name>
    <name type="common">Sword bean</name>
    <name type="synonym">Dolichos gladiatus</name>
    <dbReference type="NCBI Taxonomy" id="3824"/>
    <lineage>
        <taxon>Eukaryota</taxon>
        <taxon>Viridiplantae</taxon>
        <taxon>Streptophyta</taxon>
        <taxon>Embryophyta</taxon>
        <taxon>Tracheophyta</taxon>
        <taxon>Spermatophyta</taxon>
        <taxon>Magnoliopsida</taxon>
        <taxon>eudicotyledons</taxon>
        <taxon>Gunneridae</taxon>
        <taxon>Pentapetalae</taxon>
        <taxon>rosids</taxon>
        <taxon>fabids</taxon>
        <taxon>Fabales</taxon>
        <taxon>Fabaceae</taxon>
        <taxon>Papilionoideae</taxon>
        <taxon>50 kb inversion clade</taxon>
        <taxon>NPAAA clade</taxon>
        <taxon>indigoferoid/millettioid clade</taxon>
        <taxon>Phaseoleae</taxon>
        <taxon>Canavalia</taxon>
    </lineage>
</organism>
<gene>
    <name evidence="1" type="ORF">VNO77_10959</name>
</gene>
<dbReference type="AlphaFoldDB" id="A0AAN9QY41"/>